<evidence type="ECO:0000256" key="11">
    <source>
        <dbReference type="ARBA" id="ARBA00048586"/>
    </source>
</evidence>
<keyword evidence="6" id="KW-0677">Repeat</keyword>
<sequence>MSLKFVIKEPKTKMLYTPDEFFQTLKYLFNTSEKRIVISTLYIGSGDLEKDLINSIITNKNIKNLKVDILIDKQRGLRPDGALNETSVDVLSKLLNGDGNDINISLFHNPLLGYILNKILPSRVKEVIGVMHMKIFICDDNIIISGANLSDSYLRNRQDRYLLIEHKLLSDSVHKIVNTIQDMSFTLNVDSTLQWESDLINPLKESYLFREQFFRRIQFIINEIQNDIVKYDLQQYHMDNTKTENQTTNNTDQKNEHNVSNTFCENENKKNENNKTVTSLNELINETTQSGEHVCTDKSASNGKVKNNGTRTSNEKNIYTNKNELHGTTTNHTNHTDPPTNSNGNCNFYFPLFENEKNVLTVELAIQAAFSVPPIRNEFSMIEELLQDIKTNNQSLIISTGYLNFPENFLKLFRYIYDNVTLKKGLIRFITTAPKTNSFYKSKGITYYVPLAYSFIAHSTIKYVTHNFVKVFKGVCQSKKFQKKVHDCTNIYLEYDKPSWTFHSKGMWLLGDINAQKSEENENDGKSEMTKNEKNYECLCENGKNYERSGKSDKNHERSGKSDKNHECLCEKKKNYERSGKSDKNNECLCENGKNYEYSKNTNFLKKDIPFMDVCSFNLSDCCVNGQNLCKNFLDRYAPSDTNNNQFYDNKDCDNNNYNEVYLDENGNYLPWGTVIGSSNYGYRSAYRDLEMTFIIKTNDYAVRKQFKQELNVLYESSNYVHMNELALRCPFWIRILVKFFKWVL</sequence>
<dbReference type="PANTHER" id="PTHR12586:SF1">
    <property type="entry name" value="CDP-DIACYLGLYCEROL--GLYCEROL-3-PHOSPHATE 3-PHOSPHATIDYLTRANSFERASE, MITOCHONDRIAL"/>
    <property type="match status" value="1"/>
</dbReference>
<dbReference type="Gene3D" id="3.30.870.10">
    <property type="entry name" value="Endonuclease Chain A"/>
    <property type="match status" value="3"/>
</dbReference>
<keyword evidence="12" id="KW-0547">Nucleotide-binding</keyword>
<evidence type="ECO:0000256" key="2">
    <source>
        <dbReference type="ARBA" id="ARBA00005042"/>
    </source>
</evidence>
<dbReference type="GO" id="GO:0016042">
    <property type="term" value="P:lipid catabolic process"/>
    <property type="evidence" value="ECO:0007669"/>
    <property type="project" value="UniProtKB-KW"/>
</dbReference>
<evidence type="ECO:0000256" key="5">
    <source>
        <dbReference type="ARBA" id="ARBA00022679"/>
    </source>
</evidence>
<evidence type="ECO:0000256" key="4">
    <source>
        <dbReference type="ARBA" id="ARBA00022516"/>
    </source>
</evidence>
<dbReference type="InterPro" id="IPR001736">
    <property type="entry name" value="PLipase_D/transphosphatidylase"/>
</dbReference>
<comment type="subcellular location">
    <subcellularLocation>
        <location evidence="12">Mitochondrion</location>
    </subcellularLocation>
</comment>
<evidence type="ECO:0000256" key="6">
    <source>
        <dbReference type="ARBA" id="ARBA00022737"/>
    </source>
</evidence>
<dbReference type="GO" id="GO:0032049">
    <property type="term" value="P:cardiolipin biosynthetic process"/>
    <property type="evidence" value="ECO:0007669"/>
    <property type="project" value="InterPro"/>
</dbReference>
<feature type="region of interest" description="Disordered" evidence="13">
    <location>
        <begin position="243"/>
        <end position="274"/>
    </location>
</feature>
<evidence type="ECO:0000256" key="12">
    <source>
        <dbReference type="RuleBase" id="RU365024"/>
    </source>
</evidence>
<evidence type="ECO:0000259" key="14">
    <source>
        <dbReference type="PROSITE" id="PS50035"/>
    </source>
</evidence>
<keyword evidence="5 12" id="KW-0808">Transferase</keyword>
<keyword evidence="8 12" id="KW-0443">Lipid metabolism</keyword>
<dbReference type="SUPFAM" id="SSF56024">
    <property type="entry name" value="Phospholipase D/nuclease"/>
    <property type="match status" value="1"/>
</dbReference>
<evidence type="ECO:0000256" key="8">
    <source>
        <dbReference type="ARBA" id="ARBA00023098"/>
    </source>
</evidence>
<keyword evidence="9 12" id="KW-0594">Phospholipid biosynthesis</keyword>
<evidence type="ECO:0000256" key="7">
    <source>
        <dbReference type="ARBA" id="ARBA00022963"/>
    </source>
</evidence>
<comment type="function">
    <text evidence="1 12">Functions in the biosynthesis of the anionic phospholipids phosphatidylglycerol and cardiolipin.</text>
</comment>
<dbReference type="InterPro" id="IPR025202">
    <property type="entry name" value="PLD-like_dom"/>
</dbReference>
<proteinExistence type="inferred from homology"/>
<dbReference type="PROSITE" id="PS50035">
    <property type="entry name" value="PLD"/>
    <property type="match status" value="1"/>
</dbReference>
<evidence type="ECO:0000256" key="10">
    <source>
        <dbReference type="ARBA" id="ARBA00023264"/>
    </source>
</evidence>
<dbReference type="Ensembl" id="ENSPTET00000003060.1">
    <property type="protein sequence ID" value="ENSPTEP00000002033.1"/>
    <property type="gene ID" value="ENSPTEG00000002324.1"/>
</dbReference>
<feature type="region of interest" description="Disordered" evidence="13">
    <location>
        <begin position="288"/>
        <end position="318"/>
    </location>
</feature>
<dbReference type="CDD" id="cd09135">
    <property type="entry name" value="PLDc_PGS1_euk_1"/>
    <property type="match status" value="1"/>
</dbReference>
<feature type="domain" description="PLD phosphodiesterase" evidence="14">
    <location>
        <begin position="127"/>
        <end position="153"/>
    </location>
</feature>
<reference evidence="15" key="1">
    <citation type="submission" date="2025-08" db="UniProtKB">
        <authorList>
            <consortium name="Ensembl"/>
        </authorList>
    </citation>
    <scope>IDENTIFICATION</scope>
</reference>
<dbReference type="SMART" id="SM00155">
    <property type="entry name" value="PLDc"/>
    <property type="match status" value="1"/>
</dbReference>
<dbReference type="PANTHER" id="PTHR12586">
    <property type="entry name" value="CDP-DIACYLGLYCEROL--SERINE O-PHOSPHATIDYLTRANSFERASE"/>
    <property type="match status" value="1"/>
</dbReference>
<comment type="similarity">
    <text evidence="3 12">Belongs to the CDP-alcohol phosphatidyltransferase class-II family.</text>
</comment>
<dbReference type="UniPathway" id="UPA00084">
    <property type="reaction ID" value="UER00503"/>
</dbReference>
<protein>
    <recommendedName>
        <fullName evidence="12">CDP-diacylglycerol--glycerol-3-phosphate 3-phosphatidyltransferase</fullName>
        <ecNumber evidence="12">2.7.8.5</ecNumber>
    </recommendedName>
</protein>
<dbReference type="EC" id="2.7.8.5" evidence="12"/>
<dbReference type="Proteomes" id="UP000694416">
    <property type="component" value="Unplaced"/>
</dbReference>
<comment type="catalytic activity">
    <reaction evidence="11 12">
        <text>a CDP-1,2-diacyl-sn-glycerol + sn-glycerol 3-phosphate = a 1,2-diacyl-sn-glycero-3-phospho-(1'-sn-glycero-3'-phosphate) + CMP + H(+)</text>
        <dbReference type="Rhea" id="RHEA:12593"/>
        <dbReference type="ChEBI" id="CHEBI:15378"/>
        <dbReference type="ChEBI" id="CHEBI:57597"/>
        <dbReference type="ChEBI" id="CHEBI:58332"/>
        <dbReference type="ChEBI" id="CHEBI:60110"/>
        <dbReference type="ChEBI" id="CHEBI:60377"/>
        <dbReference type="EC" id="2.7.8.5"/>
    </reaction>
</comment>
<dbReference type="Pfam" id="PF13091">
    <property type="entry name" value="PLDc_2"/>
    <property type="match status" value="1"/>
</dbReference>
<dbReference type="AlphaFoldDB" id="A0A8C9GE15"/>
<evidence type="ECO:0000256" key="13">
    <source>
        <dbReference type="SAM" id="MobiDB-lite"/>
    </source>
</evidence>
<name>A0A8C9GE15_9PRIM</name>
<feature type="compositionally biased region" description="Low complexity" evidence="13">
    <location>
        <begin position="243"/>
        <end position="252"/>
    </location>
</feature>
<comment type="pathway">
    <text evidence="2 12">Phospholipid metabolism; phosphatidylglycerol biosynthesis; phosphatidylglycerol from CDP-diacylglycerol: step 1/2.</text>
</comment>
<keyword evidence="12" id="KW-0496">Mitochondrion</keyword>
<evidence type="ECO:0000256" key="3">
    <source>
        <dbReference type="ARBA" id="ARBA00010682"/>
    </source>
</evidence>
<dbReference type="GO" id="GO:0008444">
    <property type="term" value="F:CDP-diacylglycerol-glycerol-3-phosphate 3-phosphatidyltransferase activity"/>
    <property type="evidence" value="ECO:0007669"/>
    <property type="project" value="UniProtKB-EC"/>
</dbReference>
<keyword evidence="12" id="KW-0067">ATP-binding</keyword>
<keyword evidence="10 12" id="KW-1208">Phospholipid metabolism</keyword>
<evidence type="ECO:0000256" key="1">
    <source>
        <dbReference type="ARBA" id="ARBA00003537"/>
    </source>
</evidence>
<feature type="compositionally biased region" description="Polar residues" evidence="13">
    <location>
        <begin position="298"/>
        <end position="318"/>
    </location>
</feature>
<keyword evidence="16" id="KW-1185">Reference proteome</keyword>
<dbReference type="GO" id="GO:0005739">
    <property type="term" value="C:mitochondrion"/>
    <property type="evidence" value="ECO:0007669"/>
    <property type="project" value="UniProtKB-SubCell"/>
</dbReference>
<evidence type="ECO:0000313" key="16">
    <source>
        <dbReference type="Proteomes" id="UP000694416"/>
    </source>
</evidence>
<dbReference type="GO" id="GO:0005524">
    <property type="term" value="F:ATP binding"/>
    <property type="evidence" value="ECO:0007669"/>
    <property type="project" value="UniProtKB-KW"/>
</dbReference>
<keyword evidence="4 12" id="KW-0444">Lipid biosynthesis</keyword>
<organism evidence="15 16">
    <name type="scientific">Piliocolobus tephrosceles</name>
    <name type="common">Ugandan red Colobus</name>
    <dbReference type="NCBI Taxonomy" id="591936"/>
    <lineage>
        <taxon>Eukaryota</taxon>
        <taxon>Metazoa</taxon>
        <taxon>Chordata</taxon>
        <taxon>Craniata</taxon>
        <taxon>Vertebrata</taxon>
        <taxon>Euteleostomi</taxon>
        <taxon>Mammalia</taxon>
        <taxon>Eutheria</taxon>
        <taxon>Euarchontoglires</taxon>
        <taxon>Primates</taxon>
        <taxon>Haplorrhini</taxon>
        <taxon>Catarrhini</taxon>
        <taxon>Cercopithecidae</taxon>
        <taxon>Colobinae</taxon>
        <taxon>Piliocolobus</taxon>
    </lineage>
</organism>
<dbReference type="InterPro" id="IPR016270">
    <property type="entry name" value="PGS1"/>
</dbReference>
<accession>A0A8C9GE15</accession>
<evidence type="ECO:0000313" key="15">
    <source>
        <dbReference type="Ensembl" id="ENSPTEP00000002033.1"/>
    </source>
</evidence>
<evidence type="ECO:0000256" key="9">
    <source>
        <dbReference type="ARBA" id="ARBA00023209"/>
    </source>
</evidence>
<reference evidence="15" key="2">
    <citation type="submission" date="2025-09" db="UniProtKB">
        <authorList>
            <consortium name="Ensembl"/>
        </authorList>
    </citation>
    <scope>IDENTIFICATION</scope>
</reference>
<keyword evidence="7" id="KW-0442">Lipid degradation</keyword>